<evidence type="ECO:0000256" key="8">
    <source>
        <dbReference type="ARBA" id="ARBA00023002"/>
    </source>
</evidence>
<keyword evidence="9" id="KW-0408">Iron</keyword>
<organism evidence="12 13">
    <name type="scientific">Zopfia rhizophila CBS 207.26</name>
    <dbReference type="NCBI Taxonomy" id="1314779"/>
    <lineage>
        <taxon>Eukaryota</taxon>
        <taxon>Fungi</taxon>
        <taxon>Dikarya</taxon>
        <taxon>Ascomycota</taxon>
        <taxon>Pezizomycotina</taxon>
        <taxon>Dothideomycetes</taxon>
        <taxon>Dothideomycetes incertae sedis</taxon>
        <taxon>Zopfiaceae</taxon>
        <taxon>Zopfia</taxon>
    </lineage>
</organism>
<name>A0A6A6E369_9PEZI</name>
<proteinExistence type="inferred from homology"/>
<dbReference type="PANTHER" id="PTHR46206:SF5">
    <property type="entry name" value="P450, PUTATIVE (EUROFUNG)-RELATED"/>
    <property type="match status" value="1"/>
</dbReference>
<dbReference type="GO" id="GO:0004497">
    <property type="term" value="F:monooxygenase activity"/>
    <property type="evidence" value="ECO:0007669"/>
    <property type="project" value="UniProtKB-KW"/>
</dbReference>
<dbReference type="InterPro" id="IPR036396">
    <property type="entry name" value="Cyt_P450_sf"/>
</dbReference>
<keyword evidence="4" id="KW-0349">Heme</keyword>
<keyword evidence="10" id="KW-0503">Monooxygenase</keyword>
<keyword evidence="8" id="KW-0560">Oxidoreductase</keyword>
<evidence type="ECO:0000256" key="10">
    <source>
        <dbReference type="ARBA" id="ARBA00023033"/>
    </source>
</evidence>
<evidence type="ECO:0000256" key="2">
    <source>
        <dbReference type="ARBA" id="ARBA00004370"/>
    </source>
</evidence>
<comment type="cofactor">
    <cofactor evidence="1">
        <name>heme</name>
        <dbReference type="ChEBI" id="CHEBI:30413"/>
    </cofactor>
</comment>
<evidence type="ECO:0008006" key="14">
    <source>
        <dbReference type="Google" id="ProtNLM"/>
    </source>
</evidence>
<dbReference type="GO" id="GO:0020037">
    <property type="term" value="F:heme binding"/>
    <property type="evidence" value="ECO:0007669"/>
    <property type="project" value="InterPro"/>
</dbReference>
<dbReference type="OrthoDB" id="3781653at2759"/>
<evidence type="ECO:0000256" key="7">
    <source>
        <dbReference type="ARBA" id="ARBA00022989"/>
    </source>
</evidence>
<dbReference type="Gene3D" id="1.10.630.10">
    <property type="entry name" value="Cytochrome P450"/>
    <property type="match status" value="1"/>
</dbReference>
<keyword evidence="5" id="KW-0812">Transmembrane</keyword>
<comment type="subcellular location">
    <subcellularLocation>
        <location evidence="2">Membrane</location>
    </subcellularLocation>
</comment>
<evidence type="ECO:0000256" key="4">
    <source>
        <dbReference type="ARBA" id="ARBA00022617"/>
    </source>
</evidence>
<keyword evidence="13" id="KW-1185">Reference proteome</keyword>
<keyword evidence="7" id="KW-1133">Transmembrane helix</keyword>
<dbReference type="GO" id="GO:0016705">
    <property type="term" value="F:oxidoreductase activity, acting on paired donors, with incorporation or reduction of molecular oxygen"/>
    <property type="evidence" value="ECO:0007669"/>
    <property type="project" value="InterPro"/>
</dbReference>
<accession>A0A6A6E369</accession>
<dbReference type="Pfam" id="PF00067">
    <property type="entry name" value="p450"/>
    <property type="match status" value="1"/>
</dbReference>
<sequence>MATTFAVRDICMHPEYVEPLRKEIEGPAYQAWEATGNCLPLLDNFLTKSARINPLDNLSTRRMVLKPFTMSNGVHVERGDWLATPLTPMLQDPKNWTDPLDFHGFRHLDAVTLAFLEDPGLFMSPEPEKAAPLTDTRGWQTWGTRRMACSGRFYTSAGIKQIFQFDSHQVRLRDHGQVFAAQVQLANLQRSSIRHADRASIKGYCGIDVCVGGHVWQLKVLINIVFRDC</sequence>
<evidence type="ECO:0000256" key="3">
    <source>
        <dbReference type="ARBA" id="ARBA00010617"/>
    </source>
</evidence>
<evidence type="ECO:0000313" key="12">
    <source>
        <dbReference type="EMBL" id="KAF2184590.1"/>
    </source>
</evidence>
<dbReference type="Proteomes" id="UP000800200">
    <property type="component" value="Unassembled WGS sequence"/>
</dbReference>
<evidence type="ECO:0000256" key="5">
    <source>
        <dbReference type="ARBA" id="ARBA00022692"/>
    </source>
</evidence>
<reference evidence="12" key="1">
    <citation type="journal article" date="2020" name="Stud. Mycol.">
        <title>101 Dothideomycetes genomes: a test case for predicting lifestyles and emergence of pathogens.</title>
        <authorList>
            <person name="Haridas S."/>
            <person name="Albert R."/>
            <person name="Binder M."/>
            <person name="Bloem J."/>
            <person name="Labutti K."/>
            <person name="Salamov A."/>
            <person name="Andreopoulos B."/>
            <person name="Baker S."/>
            <person name="Barry K."/>
            <person name="Bills G."/>
            <person name="Bluhm B."/>
            <person name="Cannon C."/>
            <person name="Castanera R."/>
            <person name="Culley D."/>
            <person name="Daum C."/>
            <person name="Ezra D."/>
            <person name="Gonzalez J."/>
            <person name="Henrissat B."/>
            <person name="Kuo A."/>
            <person name="Liang C."/>
            <person name="Lipzen A."/>
            <person name="Lutzoni F."/>
            <person name="Magnuson J."/>
            <person name="Mondo S."/>
            <person name="Nolan M."/>
            <person name="Ohm R."/>
            <person name="Pangilinan J."/>
            <person name="Park H.-J."/>
            <person name="Ramirez L."/>
            <person name="Alfaro M."/>
            <person name="Sun H."/>
            <person name="Tritt A."/>
            <person name="Yoshinaga Y."/>
            <person name="Zwiers L.-H."/>
            <person name="Turgeon B."/>
            <person name="Goodwin S."/>
            <person name="Spatafora J."/>
            <person name="Crous P."/>
            <person name="Grigoriev I."/>
        </authorList>
    </citation>
    <scope>NUCLEOTIDE SEQUENCE</scope>
    <source>
        <strain evidence="12">CBS 207.26</strain>
    </source>
</reference>
<dbReference type="GO" id="GO:0016020">
    <property type="term" value="C:membrane"/>
    <property type="evidence" value="ECO:0007669"/>
    <property type="project" value="UniProtKB-SubCell"/>
</dbReference>
<evidence type="ECO:0000256" key="11">
    <source>
        <dbReference type="ARBA" id="ARBA00023136"/>
    </source>
</evidence>
<evidence type="ECO:0000313" key="13">
    <source>
        <dbReference type="Proteomes" id="UP000800200"/>
    </source>
</evidence>
<dbReference type="PANTHER" id="PTHR46206">
    <property type="entry name" value="CYTOCHROME P450"/>
    <property type="match status" value="1"/>
</dbReference>
<gene>
    <name evidence="12" type="ORF">K469DRAFT_708775</name>
</gene>
<evidence type="ECO:0000256" key="9">
    <source>
        <dbReference type="ARBA" id="ARBA00023004"/>
    </source>
</evidence>
<evidence type="ECO:0000256" key="1">
    <source>
        <dbReference type="ARBA" id="ARBA00001971"/>
    </source>
</evidence>
<comment type="similarity">
    <text evidence="3">Belongs to the cytochrome P450 family.</text>
</comment>
<dbReference type="EMBL" id="ML994637">
    <property type="protein sequence ID" value="KAF2184590.1"/>
    <property type="molecule type" value="Genomic_DNA"/>
</dbReference>
<keyword evidence="6" id="KW-0479">Metal-binding</keyword>
<dbReference type="SUPFAM" id="SSF48264">
    <property type="entry name" value="Cytochrome P450"/>
    <property type="match status" value="1"/>
</dbReference>
<evidence type="ECO:0000256" key="6">
    <source>
        <dbReference type="ARBA" id="ARBA00022723"/>
    </source>
</evidence>
<keyword evidence="11" id="KW-0472">Membrane</keyword>
<dbReference type="InterPro" id="IPR001128">
    <property type="entry name" value="Cyt_P450"/>
</dbReference>
<dbReference type="AlphaFoldDB" id="A0A6A6E369"/>
<protein>
    <recommendedName>
        <fullName evidence="14">Cytochrome P450</fullName>
    </recommendedName>
</protein>
<dbReference type="GO" id="GO:0005506">
    <property type="term" value="F:iron ion binding"/>
    <property type="evidence" value="ECO:0007669"/>
    <property type="project" value="InterPro"/>
</dbReference>